<keyword evidence="2" id="KW-1185">Reference proteome</keyword>
<sequence length="124" mass="14702">MYINKTASHGWWSIEENIEWDRLRAPQVGTPPYMLHVSDCLNDGDHIEIQWTSYKEYPNDTIVVEFNQYPPGSTWRRTMISRKYHPKEGNGVDGFYGGIRKLSTDEEEIAKWLSNWQNQVMEEY</sequence>
<protein>
    <submittedName>
        <fullName evidence="1">Uncharacterized protein</fullName>
    </submittedName>
</protein>
<gene>
    <name evidence="1" type="ORF">TIFTF001_047268</name>
</gene>
<accession>A0AA87ZB19</accession>
<dbReference type="EMBL" id="BTGU01005267">
    <property type="protein sequence ID" value="GMN21351.1"/>
    <property type="molecule type" value="Genomic_DNA"/>
</dbReference>
<evidence type="ECO:0000313" key="1">
    <source>
        <dbReference type="EMBL" id="GMN21351.1"/>
    </source>
</evidence>
<organism evidence="1 2">
    <name type="scientific">Ficus carica</name>
    <name type="common">Common fig</name>
    <dbReference type="NCBI Taxonomy" id="3494"/>
    <lineage>
        <taxon>Eukaryota</taxon>
        <taxon>Viridiplantae</taxon>
        <taxon>Streptophyta</taxon>
        <taxon>Embryophyta</taxon>
        <taxon>Tracheophyta</taxon>
        <taxon>Spermatophyta</taxon>
        <taxon>Magnoliopsida</taxon>
        <taxon>eudicotyledons</taxon>
        <taxon>Gunneridae</taxon>
        <taxon>Pentapetalae</taxon>
        <taxon>rosids</taxon>
        <taxon>fabids</taxon>
        <taxon>Rosales</taxon>
        <taxon>Moraceae</taxon>
        <taxon>Ficeae</taxon>
        <taxon>Ficus</taxon>
    </lineage>
</organism>
<dbReference type="AlphaFoldDB" id="A0AA87ZB19"/>
<comment type="caution">
    <text evidence="1">The sequence shown here is derived from an EMBL/GenBank/DDBJ whole genome shotgun (WGS) entry which is preliminary data.</text>
</comment>
<dbReference type="PANTHER" id="PTHR31482:SF18">
    <property type="entry name" value="ESTS AU081301(E20138)"/>
    <property type="match status" value="1"/>
</dbReference>
<dbReference type="Proteomes" id="UP001187192">
    <property type="component" value="Unassembled WGS sequence"/>
</dbReference>
<dbReference type="PANTHER" id="PTHR31482">
    <property type="entry name" value="ESTS AU081301(E20138)"/>
    <property type="match status" value="1"/>
</dbReference>
<name>A0AA87ZB19_FICCA</name>
<reference evidence="1" key="1">
    <citation type="submission" date="2023-07" db="EMBL/GenBank/DDBJ databases">
        <title>draft genome sequence of fig (Ficus carica).</title>
        <authorList>
            <person name="Takahashi T."/>
            <person name="Nishimura K."/>
        </authorList>
    </citation>
    <scope>NUCLEOTIDE SEQUENCE</scope>
</reference>
<proteinExistence type="predicted"/>
<evidence type="ECO:0000313" key="2">
    <source>
        <dbReference type="Proteomes" id="UP001187192"/>
    </source>
</evidence>